<reference evidence="12 13" key="1">
    <citation type="submission" date="2016-07" db="EMBL/GenBank/DDBJ databases">
        <title>Pervasive Adenine N6-methylation of Active Genes in Fungi.</title>
        <authorList>
            <consortium name="DOE Joint Genome Institute"/>
            <person name="Mondo S.J."/>
            <person name="Dannebaum R.O."/>
            <person name="Kuo R.C."/>
            <person name="Labutti K."/>
            <person name="Haridas S."/>
            <person name="Kuo A."/>
            <person name="Salamov A."/>
            <person name="Ahrendt S.R."/>
            <person name="Lipzen A."/>
            <person name="Sullivan W."/>
            <person name="Andreopoulos W.B."/>
            <person name="Clum A."/>
            <person name="Lindquist E."/>
            <person name="Daum C."/>
            <person name="Ramamoorthy G.K."/>
            <person name="Gryganskyi A."/>
            <person name="Culley D."/>
            <person name="Magnuson J.K."/>
            <person name="James T.Y."/>
            <person name="O'Malley M.A."/>
            <person name="Stajich J.E."/>
            <person name="Spatafora J.W."/>
            <person name="Visel A."/>
            <person name="Grigoriev I.V."/>
        </authorList>
    </citation>
    <scope>NUCLEOTIDE SEQUENCE [LARGE SCALE GENOMIC DNA]</scope>
    <source>
        <strain evidence="12 13">NRRL 3301</strain>
    </source>
</reference>
<keyword evidence="3 8" id="KW-0863">Zinc-finger</keyword>
<keyword evidence="2" id="KW-0479">Metal-binding</keyword>
<feature type="region of interest" description="Disordered" evidence="10">
    <location>
        <begin position="168"/>
        <end position="217"/>
    </location>
</feature>
<feature type="coiled-coil region" evidence="9">
    <location>
        <begin position="56"/>
        <end position="83"/>
    </location>
</feature>
<keyword evidence="5" id="KW-0805">Transcription regulation</keyword>
<dbReference type="GO" id="GO:0000122">
    <property type="term" value="P:negative regulation of transcription by RNA polymerase II"/>
    <property type="evidence" value="ECO:0007669"/>
    <property type="project" value="TreeGrafter"/>
</dbReference>
<evidence type="ECO:0000313" key="13">
    <source>
        <dbReference type="Proteomes" id="UP000242146"/>
    </source>
</evidence>
<evidence type="ECO:0000256" key="6">
    <source>
        <dbReference type="ARBA" id="ARBA00023163"/>
    </source>
</evidence>
<feature type="region of interest" description="Disordered" evidence="10">
    <location>
        <begin position="267"/>
        <end position="303"/>
    </location>
</feature>
<feature type="compositionally biased region" description="Basic residues" evidence="10">
    <location>
        <begin position="349"/>
        <end position="359"/>
    </location>
</feature>
<comment type="caution">
    <text evidence="12">The sequence shown here is derived from an EMBL/GenBank/DDBJ whole genome shotgun (WGS) entry which is preliminary data.</text>
</comment>
<dbReference type="Gene3D" id="3.30.50.10">
    <property type="entry name" value="Erythroid Transcription Factor GATA-1, subunit A"/>
    <property type="match status" value="1"/>
</dbReference>
<dbReference type="OrthoDB" id="515401at2759"/>
<evidence type="ECO:0000256" key="10">
    <source>
        <dbReference type="SAM" id="MobiDB-lite"/>
    </source>
</evidence>
<feature type="compositionally biased region" description="Low complexity" evidence="10">
    <location>
        <begin position="403"/>
        <end position="420"/>
    </location>
</feature>
<dbReference type="GO" id="GO:0000978">
    <property type="term" value="F:RNA polymerase II cis-regulatory region sequence-specific DNA binding"/>
    <property type="evidence" value="ECO:0007669"/>
    <property type="project" value="TreeGrafter"/>
</dbReference>
<dbReference type="EMBL" id="MCGT01000025">
    <property type="protein sequence ID" value="ORX49911.1"/>
    <property type="molecule type" value="Genomic_DNA"/>
</dbReference>
<keyword evidence="13" id="KW-1185">Reference proteome</keyword>
<keyword evidence="4" id="KW-0862">Zinc</keyword>
<dbReference type="PRINTS" id="PR00619">
    <property type="entry name" value="GATAZNFINGER"/>
</dbReference>
<dbReference type="Proteomes" id="UP000242146">
    <property type="component" value="Unassembled WGS sequence"/>
</dbReference>
<evidence type="ECO:0000256" key="7">
    <source>
        <dbReference type="ARBA" id="ARBA00023242"/>
    </source>
</evidence>
<feature type="region of interest" description="Disordered" evidence="10">
    <location>
        <begin position="389"/>
        <end position="433"/>
    </location>
</feature>
<evidence type="ECO:0000256" key="8">
    <source>
        <dbReference type="PROSITE-ProRule" id="PRU00094"/>
    </source>
</evidence>
<dbReference type="GO" id="GO:0045944">
    <property type="term" value="P:positive regulation of transcription by RNA polymerase II"/>
    <property type="evidence" value="ECO:0007669"/>
    <property type="project" value="TreeGrafter"/>
</dbReference>
<evidence type="ECO:0000313" key="12">
    <source>
        <dbReference type="EMBL" id="ORX49911.1"/>
    </source>
</evidence>
<evidence type="ECO:0000256" key="2">
    <source>
        <dbReference type="ARBA" id="ARBA00022723"/>
    </source>
</evidence>
<dbReference type="PANTHER" id="PTHR10071:SF281">
    <property type="entry name" value="BOX A-BINDING FACTOR-RELATED"/>
    <property type="match status" value="1"/>
</dbReference>
<sequence>MTPPHAAILSDSLFPERKPSSPTDAPLDKQQEDPLAAQVWRLYTKAKDTLPNGARLENLTWRMMAMTLNKKKAEQEADGQQDATDMYLDSDMVDAPSPLAHPCASPSPNPSSAASSYNSSIHTMPGNNNSITIPADQQAKEEPTLHAGAMSFEDLMTNYYKSNAGSFSAIKPEPSQPASMVHTQINPNHDKQTPSLSENTTKTAHSSLDPKSTNSKKEVTKCSNCETTTTPLWRRNPEGQPLCNACGLFLKLHGVVRPLSLKTDVIKKRNRSNPNNALQTLSANPSPTSSTSTIGHTSVLSSKRNTQGTMGMIHIAPATTPPILSPTSSVSSSTSMKPIAIAANDTRPHRPHANSLKRQRLGDQGSPESANAFLVGSFPTQHHHAMPAFVMPTGSQPQPPSHLQPQLQHHLLQQQQHQPLPQEPSYSHQQPLGFGYHHHQMLAGASQDVIVGSAPSSMSWLPPQPQPPASAMPSLAALTPEQLDQLIQLCQHQTSLKPDPNDIPAWNIHHTS</sequence>
<dbReference type="FunFam" id="3.30.50.10:FF:000007">
    <property type="entry name" value="Nitrogen regulatory AreA, N-terminal"/>
    <property type="match status" value="1"/>
</dbReference>
<evidence type="ECO:0000256" key="1">
    <source>
        <dbReference type="ARBA" id="ARBA00004123"/>
    </source>
</evidence>
<evidence type="ECO:0000256" key="3">
    <source>
        <dbReference type="ARBA" id="ARBA00022771"/>
    </source>
</evidence>
<evidence type="ECO:0000259" key="11">
    <source>
        <dbReference type="PROSITE" id="PS50114"/>
    </source>
</evidence>
<dbReference type="InterPro" id="IPR013860">
    <property type="entry name" value="AreA_GATA"/>
</dbReference>
<dbReference type="CDD" id="cd00202">
    <property type="entry name" value="ZnF_GATA"/>
    <property type="match status" value="1"/>
</dbReference>
<dbReference type="PANTHER" id="PTHR10071">
    <property type="entry name" value="TRANSCRIPTION FACTOR GATA FAMILY MEMBER"/>
    <property type="match status" value="1"/>
</dbReference>
<evidence type="ECO:0000256" key="5">
    <source>
        <dbReference type="ARBA" id="ARBA00023015"/>
    </source>
</evidence>
<dbReference type="STRING" id="101127.A0A1X2GBH3"/>
<dbReference type="GO" id="GO:0000981">
    <property type="term" value="F:DNA-binding transcription factor activity, RNA polymerase II-specific"/>
    <property type="evidence" value="ECO:0007669"/>
    <property type="project" value="TreeGrafter"/>
</dbReference>
<keyword evidence="6" id="KW-0804">Transcription</keyword>
<feature type="compositionally biased region" description="Polar residues" evidence="10">
    <location>
        <begin position="176"/>
        <end position="213"/>
    </location>
</feature>
<protein>
    <recommendedName>
        <fullName evidence="11">GATA-type domain-containing protein</fullName>
    </recommendedName>
</protein>
<evidence type="ECO:0000256" key="9">
    <source>
        <dbReference type="SAM" id="Coils"/>
    </source>
</evidence>
<dbReference type="GO" id="GO:0008270">
    <property type="term" value="F:zinc ion binding"/>
    <property type="evidence" value="ECO:0007669"/>
    <property type="project" value="UniProtKB-KW"/>
</dbReference>
<dbReference type="SUPFAM" id="SSF57716">
    <property type="entry name" value="Glucocorticoid receptor-like (DNA-binding domain)"/>
    <property type="match status" value="1"/>
</dbReference>
<gene>
    <name evidence="12" type="ORF">DM01DRAFT_1338043</name>
</gene>
<dbReference type="InterPro" id="IPR039355">
    <property type="entry name" value="Transcription_factor_GATA"/>
</dbReference>
<dbReference type="PROSITE" id="PS00344">
    <property type="entry name" value="GATA_ZN_FINGER_1"/>
    <property type="match status" value="1"/>
</dbReference>
<dbReference type="InterPro" id="IPR000679">
    <property type="entry name" value="Znf_GATA"/>
</dbReference>
<feature type="region of interest" description="Disordered" evidence="10">
    <location>
        <begin position="342"/>
        <end position="372"/>
    </location>
</feature>
<feature type="region of interest" description="Disordered" evidence="10">
    <location>
        <begin position="1"/>
        <end position="33"/>
    </location>
</feature>
<feature type="compositionally biased region" description="Low complexity" evidence="10">
    <location>
        <begin position="280"/>
        <end position="298"/>
    </location>
</feature>
<keyword evidence="7" id="KW-0539">Nucleus</keyword>
<dbReference type="Pfam" id="PF00320">
    <property type="entry name" value="GATA"/>
    <property type="match status" value="1"/>
</dbReference>
<dbReference type="InterPro" id="IPR013088">
    <property type="entry name" value="Znf_NHR/GATA"/>
</dbReference>
<dbReference type="AlphaFoldDB" id="A0A1X2GBH3"/>
<keyword evidence="9" id="KW-0175">Coiled coil</keyword>
<name>A0A1X2GBH3_9FUNG</name>
<organism evidence="12 13">
    <name type="scientific">Hesseltinella vesiculosa</name>
    <dbReference type="NCBI Taxonomy" id="101127"/>
    <lineage>
        <taxon>Eukaryota</taxon>
        <taxon>Fungi</taxon>
        <taxon>Fungi incertae sedis</taxon>
        <taxon>Mucoromycota</taxon>
        <taxon>Mucoromycotina</taxon>
        <taxon>Mucoromycetes</taxon>
        <taxon>Mucorales</taxon>
        <taxon>Cunninghamellaceae</taxon>
        <taxon>Hesseltinella</taxon>
    </lineage>
</organism>
<dbReference type="SMART" id="SM00401">
    <property type="entry name" value="ZnF_GATA"/>
    <property type="match status" value="1"/>
</dbReference>
<accession>A0A1X2GBH3</accession>
<comment type="subcellular location">
    <subcellularLocation>
        <location evidence="1">Nucleus</location>
    </subcellularLocation>
</comment>
<evidence type="ECO:0000256" key="4">
    <source>
        <dbReference type="ARBA" id="ARBA00022833"/>
    </source>
</evidence>
<feature type="domain" description="GATA-type" evidence="11">
    <location>
        <begin position="216"/>
        <end position="269"/>
    </location>
</feature>
<dbReference type="PROSITE" id="PS50114">
    <property type="entry name" value="GATA_ZN_FINGER_2"/>
    <property type="match status" value="1"/>
</dbReference>
<proteinExistence type="predicted"/>
<dbReference type="Pfam" id="PF08550">
    <property type="entry name" value="GATA_AreA"/>
    <property type="match status" value="1"/>
</dbReference>
<dbReference type="GO" id="GO:0005634">
    <property type="term" value="C:nucleus"/>
    <property type="evidence" value="ECO:0007669"/>
    <property type="project" value="UniProtKB-SubCell"/>
</dbReference>